<reference evidence="2" key="1">
    <citation type="submission" date="2021-01" db="EMBL/GenBank/DDBJ databases">
        <authorList>
            <person name="Corre E."/>
            <person name="Pelletier E."/>
            <person name="Niang G."/>
            <person name="Scheremetjew M."/>
            <person name="Finn R."/>
            <person name="Kale V."/>
            <person name="Holt S."/>
            <person name="Cochrane G."/>
            <person name="Meng A."/>
            <person name="Brown T."/>
            <person name="Cohen L."/>
        </authorList>
    </citation>
    <scope>NUCLEOTIDE SEQUENCE</scope>
    <source>
        <strain evidence="2">UTEX LB 2760</strain>
    </source>
</reference>
<evidence type="ECO:0008006" key="3">
    <source>
        <dbReference type="Google" id="ProtNLM"/>
    </source>
</evidence>
<protein>
    <recommendedName>
        <fullName evidence="3">C2H2-type domain-containing protein</fullName>
    </recommendedName>
</protein>
<name>A0A7S0BSN6_9RHOD</name>
<evidence type="ECO:0000313" key="2">
    <source>
        <dbReference type="EMBL" id="CAD8401428.1"/>
    </source>
</evidence>
<gene>
    <name evidence="2" type="ORF">RMAR0315_LOCUS11432</name>
</gene>
<proteinExistence type="predicted"/>
<organism evidence="2">
    <name type="scientific">Rhodosorus marinus</name>
    <dbReference type="NCBI Taxonomy" id="101924"/>
    <lineage>
        <taxon>Eukaryota</taxon>
        <taxon>Rhodophyta</taxon>
        <taxon>Stylonematophyceae</taxon>
        <taxon>Stylonematales</taxon>
        <taxon>Stylonemataceae</taxon>
        <taxon>Rhodosorus</taxon>
    </lineage>
</organism>
<feature type="compositionally biased region" description="Basic and acidic residues" evidence="1">
    <location>
        <begin position="33"/>
        <end position="60"/>
    </location>
</feature>
<evidence type="ECO:0000256" key="1">
    <source>
        <dbReference type="SAM" id="MobiDB-lite"/>
    </source>
</evidence>
<dbReference type="EMBL" id="HBEK01020969">
    <property type="protein sequence ID" value="CAD8401428.1"/>
    <property type="molecule type" value="Transcribed_RNA"/>
</dbReference>
<feature type="region of interest" description="Disordered" evidence="1">
    <location>
        <begin position="1"/>
        <end position="60"/>
    </location>
</feature>
<sequence>MENQCVPVQGDLDPPVNNILGEDIPHEPGGVEGELRRPDSTLPENRIDEQGGDGDELRDPEIPLPGNGIGRQGTGVAGTDRGYVCSRTKNGKKCGKVFKKLCWYERHRRKDCFFVCERCTYTDRKRYNVLDHMKRRVCQKAPIAKCCRLCNRSFIRKETCIEHEKECIKKNLAGDAACQDARVLSQTAREDDAIEGVSNLSNATGEGRGNSSWYYRMVKRCCAGTDP</sequence>
<accession>A0A7S0BSN6</accession>
<dbReference type="AlphaFoldDB" id="A0A7S0BSN6"/>